<dbReference type="PANTHER" id="PTHR24421:SF10">
    <property type="entry name" value="NITRATE_NITRITE SENSOR PROTEIN NARQ"/>
    <property type="match status" value="1"/>
</dbReference>
<evidence type="ECO:0000313" key="11">
    <source>
        <dbReference type="Proteomes" id="UP000500961"/>
    </source>
</evidence>
<dbReference type="SMART" id="SM00387">
    <property type="entry name" value="HATPase_c"/>
    <property type="match status" value="1"/>
</dbReference>
<dbReference type="CDD" id="cd16917">
    <property type="entry name" value="HATPase_UhpB-NarQ-NarX-like"/>
    <property type="match status" value="1"/>
</dbReference>
<dbReference type="InterPro" id="IPR036890">
    <property type="entry name" value="HATPase_C_sf"/>
</dbReference>
<evidence type="ECO:0000256" key="8">
    <source>
        <dbReference type="ARBA" id="ARBA00023012"/>
    </source>
</evidence>
<evidence type="ECO:0000313" key="10">
    <source>
        <dbReference type="EMBL" id="QKG79959.1"/>
    </source>
</evidence>
<gene>
    <name evidence="10" type="ORF">FHG85_06670</name>
</gene>
<dbReference type="GO" id="GO:0016020">
    <property type="term" value="C:membrane"/>
    <property type="evidence" value="ECO:0007669"/>
    <property type="project" value="InterPro"/>
</dbReference>
<dbReference type="PROSITE" id="PS50109">
    <property type="entry name" value="HIS_KIN"/>
    <property type="match status" value="1"/>
</dbReference>
<dbReference type="AlphaFoldDB" id="A0A7D4BK03"/>
<dbReference type="Gene3D" id="3.30.565.10">
    <property type="entry name" value="Histidine kinase-like ATPase, C-terminal domain"/>
    <property type="match status" value="1"/>
</dbReference>
<evidence type="ECO:0000256" key="5">
    <source>
        <dbReference type="ARBA" id="ARBA00022741"/>
    </source>
</evidence>
<dbReference type="KEGG" id="ttz:FHG85_06670"/>
<evidence type="ECO:0000256" key="7">
    <source>
        <dbReference type="ARBA" id="ARBA00022840"/>
    </source>
</evidence>
<dbReference type="GO" id="GO:0005524">
    <property type="term" value="F:ATP binding"/>
    <property type="evidence" value="ECO:0007669"/>
    <property type="project" value="UniProtKB-KW"/>
</dbReference>
<evidence type="ECO:0000256" key="3">
    <source>
        <dbReference type="ARBA" id="ARBA00022553"/>
    </source>
</evidence>
<reference evidence="10 11" key="1">
    <citation type="submission" date="2019-07" db="EMBL/GenBank/DDBJ databases">
        <title>Thalassofilum flectens gen. nov., sp. nov., a novel moderate thermophilic anaerobe from a shallow sea hot spring in Kunashir Island (Russia), representing a new family in the order Bacteroidales, and proposal of Thalassofilacea fam. nov.</title>
        <authorList>
            <person name="Kochetkova T.V."/>
            <person name="Podosokorskaya O.A."/>
            <person name="Novikov A."/>
            <person name="Elcheninov A.G."/>
            <person name="Toshchakov S.V."/>
            <person name="Kublanov I.V."/>
        </authorList>
    </citation>
    <scope>NUCLEOTIDE SEQUENCE [LARGE SCALE GENOMIC DNA]</scope>
    <source>
        <strain evidence="10 11">38-H</strain>
    </source>
</reference>
<dbReference type="Proteomes" id="UP000500961">
    <property type="component" value="Chromosome"/>
</dbReference>
<keyword evidence="5" id="KW-0547">Nucleotide-binding</keyword>
<dbReference type="SUPFAM" id="SSF55874">
    <property type="entry name" value="ATPase domain of HSP90 chaperone/DNA topoisomerase II/histidine kinase"/>
    <property type="match status" value="1"/>
</dbReference>
<comment type="catalytic activity">
    <reaction evidence="1">
        <text>ATP + protein L-histidine = ADP + protein N-phospho-L-histidine.</text>
        <dbReference type="EC" id="2.7.13.3"/>
    </reaction>
</comment>
<dbReference type="EC" id="2.7.13.3" evidence="2"/>
<keyword evidence="4" id="KW-0808">Transferase</keyword>
<evidence type="ECO:0000256" key="4">
    <source>
        <dbReference type="ARBA" id="ARBA00022679"/>
    </source>
</evidence>
<dbReference type="PANTHER" id="PTHR24421">
    <property type="entry name" value="NITRATE/NITRITE SENSOR PROTEIN NARX-RELATED"/>
    <property type="match status" value="1"/>
</dbReference>
<keyword evidence="7" id="KW-0067">ATP-binding</keyword>
<name>A0A7D4BK03_9BACT</name>
<dbReference type="Gene3D" id="1.20.5.1930">
    <property type="match status" value="1"/>
</dbReference>
<evidence type="ECO:0000256" key="2">
    <source>
        <dbReference type="ARBA" id="ARBA00012438"/>
    </source>
</evidence>
<evidence type="ECO:0000259" key="9">
    <source>
        <dbReference type="PROSITE" id="PS50109"/>
    </source>
</evidence>
<evidence type="ECO:0000256" key="6">
    <source>
        <dbReference type="ARBA" id="ARBA00022777"/>
    </source>
</evidence>
<protein>
    <recommendedName>
        <fullName evidence="2">histidine kinase</fullName>
        <ecNumber evidence="2">2.7.13.3</ecNumber>
    </recommendedName>
</protein>
<keyword evidence="3" id="KW-0597">Phosphoprotein</keyword>
<dbReference type="Pfam" id="PF02518">
    <property type="entry name" value="HATPase_c"/>
    <property type="match status" value="1"/>
</dbReference>
<evidence type="ECO:0000256" key="1">
    <source>
        <dbReference type="ARBA" id="ARBA00000085"/>
    </source>
</evidence>
<organism evidence="10 11">
    <name type="scientific">Tenuifilum thalassicum</name>
    <dbReference type="NCBI Taxonomy" id="2590900"/>
    <lineage>
        <taxon>Bacteria</taxon>
        <taxon>Pseudomonadati</taxon>
        <taxon>Bacteroidota</taxon>
        <taxon>Bacteroidia</taxon>
        <taxon>Bacteroidales</taxon>
        <taxon>Tenuifilaceae</taxon>
        <taxon>Tenuifilum</taxon>
    </lineage>
</organism>
<sequence length="387" mass="44550">MEEPFGPKVNLVRVQSFSLLFRKMQQTKMKIQHQAAMIDFRAFNSNKFFWFSIDLKNRLFEDISPSLFTLTGKDINSLNEMLFNKNNNLISDDINLILDFIKDCEEDTSIEIPYPIRVFTAKQELRWVELSLQVKVTETREPYKLIGMGWDVSSFLSFNEKLVTDLKKHKEELSQSLYFNKEILKAKEKERRKIAFEIHDELGQLLSALKLEQTMLLQRVRTPSTKESLKGMLAMTGECINTVRRLSSELHPSIIDHLGLFPAVEWLVNNFTKRVNANIKLTLPQQKSFTFSSTDKIFIFRVVQEALNNIMKHAQAKNVSISVLPFKQSLKLIISDDGVGFDTTQKKKKHSLGLLGMRERVNAMGGQIEIVSEPLKGTTISCTIPLR</sequence>
<keyword evidence="11" id="KW-1185">Reference proteome</keyword>
<dbReference type="GO" id="GO:0046983">
    <property type="term" value="F:protein dimerization activity"/>
    <property type="evidence" value="ECO:0007669"/>
    <property type="project" value="InterPro"/>
</dbReference>
<dbReference type="GO" id="GO:0000155">
    <property type="term" value="F:phosphorelay sensor kinase activity"/>
    <property type="evidence" value="ECO:0007669"/>
    <property type="project" value="InterPro"/>
</dbReference>
<accession>A0A7D4BK03</accession>
<keyword evidence="6 10" id="KW-0418">Kinase</keyword>
<keyword evidence="8" id="KW-0902">Two-component regulatory system</keyword>
<dbReference type="InterPro" id="IPR050482">
    <property type="entry name" value="Sensor_HK_TwoCompSys"/>
</dbReference>
<dbReference type="EMBL" id="CP041345">
    <property type="protein sequence ID" value="QKG79959.1"/>
    <property type="molecule type" value="Genomic_DNA"/>
</dbReference>
<proteinExistence type="predicted"/>
<dbReference type="Pfam" id="PF07730">
    <property type="entry name" value="HisKA_3"/>
    <property type="match status" value="1"/>
</dbReference>
<feature type="domain" description="Histidine kinase" evidence="9">
    <location>
        <begin position="197"/>
        <end position="387"/>
    </location>
</feature>
<dbReference type="InterPro" id="IPR003594">
    <property type="entry name" value="HATPase_dom"/>
</dbReference>
<dbReference type="InterPro" id="IPR011712">
    <property type="entry name" value="Sig_transdc_His_kin_sub3_dim/P"/>
</dbReference>
<dbReference type="InterPro" id="IPR005467">
    <property type="entry name" value="His_kinase_dom"/>
</dbReference>